<dbReference type="NCBIfam" id="NF038133">
    <property type="entry name" value="choice_anch_L"/>
    <property type="match status" value="1"/>
</dbReference>
<dbReference type="Pfam" id="PF13585">
    <property type="entry name" value="CHU_C"/>
    <property type="match status" value="1"/>
</dbReference>
<dbReference type="InterPro" id="IPR013783">
    <property type="entry name" value="Ig-like_fold"/>
</dbReference>
<dbReference type="InterPro" id="IPR007110">
    <property type="entry name" value="Ig-like_dom"/>
</dbReference>
<dbReference type="PROSITE" id="PS50835">
    <property type="entry name" value="IG_LIKE"/>
    <property type="match status" value="1"/>
</dbReference>
<protein>
    <submittedName>
        <fullName evidence="6">Gliding motility-associated-like protein</fullName>
    </submittedName>
</protein>
<accession>A0A543G6I3</accession>
<dbReference type="NCBIfam" id="NF038128">
    <property type="entry name" value="choice_anch_J"/>
    <property type="match status" value="1"/>
</dbReference>
<dbReference type="InterPro" id="IPR026341">
    <property type="entry name" value="T9SS_type_B"/>
</dbReference>
<dbReference type="CDD" id="cd00063">
    <property type="entry name" value="FN3"/>
    <property type="match status" value="1"/>
</dbReference>
<reference evidence="6 7" key="1">
    <citation type="submission" date="2019-06" db="EMBL/GenBank/DDBJ databases">
        <title>Genomic Encyclopedia of Archaeal and Bacterial Type Strains, Phase II (KMG-II): from individual species to whole genera.</title>
        <authorList>
            <person name="Goeker M."/>
        </authorList>
    </citation>
    <scope>NUCLEOTIDE SEQUENCE [LARGE SCALE GENOMIC DNA]</scope>
    <source>
        <strain evidence="6 7">DSM 24789</strain>
    </source>
</reference>
<dbReference type="PANTHER" id="PTHR39385">
    <property type="entry name" value="PROTEIN CBG20422"/>
    <property type="match status" value="1"/>
</dbReference>
<comment type="caution">
    <text evidence="6">The sequence shown here is derived from an EMBL/GenBank/DDBJ whole genome shotgun (WGS) entry which is preliminary data.</text>
</comment>
<dbReference type="SUPFAM" id="SSF49265">
    <property type="entry name" value="Fibronectin type III"/>
    <property type="match status" value="2"/>
</dbReference>
<dbReference type="Proteomes" id="UP000320773">
    <property type="component" value="Unassembled WGS sequence"/>
</dbReference>
<evidence type="ECO:0000259" key="5">
    <source>
        <dbReference type="PROSITE" id="PS50853"/>
    </source>
</evidence>
<dbReference type="InterPro" id="IPR036116">
    <property type="entry name" value="FN3_sf"/>
</dbReference>
<feature type="domain" description="Fibronectin type-III" evidence="5">
    <location>
        <begin position="426"/>
        <end position="518"/>
    </location>
</feature>
<evidence type="ECO:0000259" key="3">
    <source>
        <dbReference type="PROSITE" id="PS01180"/>
    </source>
</evidence>
<dbReference type="InterPro" id="IPR003961">
    <property type="entry name" value="FN3_dom"/>
</dbReference>
<name>A0A543G6I3_9FLAO</name>
<dbReference type="PANTHER" id="PTHR39385:SF2">
    <property type="entry name" value="SLIT-LIKE 3 PROTEIN"/>
    <property type="match status" value="1"/>
</dbReference>
<dbReference type="CDD" id="cd00041">
    <property type="entry name" value="CUB"/>
    <property type="match status" value="2"/>
</dbReference>
<keyword evidence="1" id="KW-1015">Disulfide bond</keyword>
<feature type="domain" description="Fibronectin type-III" evidence="5">
    <location>
        <begin position="209"/>
        <end position="300"/>
    </location>
</feature>
<dbReference type="InterPro" id="IPR049804">
    <property type="entry name" value="Choice_anch_L"/>
</dbReference>
<sequence>MKKIILLLLFLSSMLGYSQMALEGFENTTGPDALPATNWTLGTGSWAVFDNGVGTVERWNINSSVSTPPFVYAGTNSAYMTRENIGAGNTSEDYLATPAVTIPANGQLKFFTRSFTSTNLGTLYQIKVKLVSAGAQNVTTGYTQVQQWDETTLNTTFNIYEEKTVDLSAYSGQQVYVAFVMKYTQPATGTVPGDRWLVDNARIIAQCLPPTALTATAIAGTTATLGWTSPGGASSYEVENMLATATPTGVATGTATTTSFSQTGLAGLTNYKFYARTVCGTDYSTWAGPFAYTTTAIPPGCGGNFVDAGGTANYPNSSNSVTTICPTVAGEKVTVTFTAFDVEASWDGLYVFDGNSTTAPQIASANPAGNVPGGLAGAFWGTTIPGPFTSTSADGCLTFRFRSDASVNRPGWVANVTCALPPTCPAPTGLVTSAITSTTLTLAWNTVTPSTSWQVLALPCTAPAPTATSTGWVSATANSLNITGLTPDTCYNFYVRGVCSTTDMSTWAGPKTATTLIAPPVCGGTFVDAGGATNNYPNSSNTTYTICPTTPGDLVTVTFTAFDVEASWDGLYVFDGNSTTAPQIASTNPAGNVPGGLAGAFWGTTIPGPFTSSSTDGCLTFRFRSDASVNRPGWVANVTCAPAPTCKKPNALTATSINLTGATLGWTQLPNPNNTVATAWEVLILPAGSPAPTATTTGALSASSTQYIASGLTSATCYDYYVRAVCSTTDSSFWAGPKTFCTAIANDECANATTILTNSNMTCTNFGAGILIGATASSQTNGCGGTADDDVWFQFVATATTHAVSLTNVTGSTTALNFGVYSGTCTGLTQVLCNTAGSGVANGLIVGQTYFVRIFSATATPGQNTAFNLCIGTIPPAIQTNNTQYTTQQLVQDVLLNSTCATVSNITSSTGSNFGSVNGLASFTQNGSGFPFANGIVLSTGDALKAKGPNTTTLSDGNTAWTGDTDLESIILSATGNPMTSRNATKLEFDFIPISNSISFDFIFASEEYGTFQCEYSDAFAFLLTNTATGVTTNLAVVPNTTDPISVVTVRNQLYNNSCTSVNPNYFAQFNNLPTGINPLGSALNFNGQTVVMTASSPVTSNTLYHIKLVVADRSDSLYDSAVFLKGGSFSIGNLELGNDLLQATGNAICAGSSQTINTGLDASLYTFVWKKNNVVIAGQTGPSLTVTDSGTYTVSATYNNSSCVGTDSVTIEFYPPISAGTPNNLVACNTTGVANFDLTQNNSTLLGSLTGYTVSYFTSSANANSNTNAIASPSNYTNTSNPQTIWARVQNTSTGCFVVKSFTISVQNNMPTFTVIQNVAICAGSTGTITVTPTNYTDSEVTYSWTLNGNAIANSNSNSINVTQAGTYQVSVNRTGCIATASITVTVTTLPVATFAYNATSYCKTGTNPVLSYTNGGVAGTFSASPTGLSINASTGAINLSASSVGSYTITNSIAAAGGCLAVSATFDLTITAPQDATFSYTGTPYCQNATNPSPTLATGSSAGVFSSTTGLSINSSTGLVNLASSTPGTYTVTNTIAATGGCAASIKTATIVITAAPQASIAYGTPFCSSESNVQAVTFTGTTGGSFSASPTGLTLNATTGGITPSTSTPGTYTVKYTIAAAGGCPLLEKTTPVTITAPFNVVLSGGCEGNTFKLKAEPVNNSFNPTTAQYSWSGPGIATNQMGVQTPIITQAGVYNVSITDASGCIVQSNITITSTQCIIQKGISPNNDDQNDFFDLTGLNVKELGIFNRYGIKVYSRTNYKKEWFGQSDAGEELPDGAYYYVIESDGKETKTGWVYINRENK</sequence>
<dbReference type="Gene3D" id="2.60.120.200">
    <property type="match status" value="1"/>
</dbReference>
<dbReference type="RefSeq" id="WP_141841368.1">
    <property type="nucleotide sequence ID" value="NZ_VFPJ01000001.1"/>
</dbReference>
<dbReference type="PROSITE" id="PS50853">
    <property type="entry name" value="FN3"/>
    <property type="match status" value="3"/>
</dbReference>
<feature type="domain" description="Fibronectin type-III" evidence="5">
    <location>
        <begin position="648"/>
        <end position="745"/>
    </location>
</feature>
<keyword evidence="2" id="KW-0732">Signal</keyword>
<evidence type="ECO:0000313" key="7">
    <source>
        <dbReference type="Proteomes" id="UP000320773"/>
    </source>
</evidence>
<dbReference type="Gene3D" id="2.60.120.290">
    <property type="entry name" value="Spermadhesin, CUB domain"/>
    <property type="match status" value="2"/>
</dbReference>
<feature type="signal peptide" evidence="2">
    <location>
        <begin position="1"/>
        <end position="21"/>
    </location>
</feature>
<dbReference type="InterPro" id="IPR035914">
    <property type="entry name" value="Sperma_CUB_dom_sf"/>
</dbReference>
<dbReference type="NCBIfam" id="TIGR04131">
    <property type="entry name" value="Bac_Flav_CTERM"/>
    <property type="match status" value="1"/>
</dbReference>
<dbReference type="SUPFAM" id="SSF49854">
    <property type="entry name" value="Spermadhesin, CUB domain"/>
    <property type="match status" value="2"/>
</dbReference>
<dbReference type="Gene3D" id="2.60.40.10">
    <property type="entry name" value="Immunoglobulins"/>
    <property type="match status" value="5"/>
</dbReference>
<organism evidence="6 7">
    <name type="scientific">Flavobacterium branchiophilum</name>
    <dbReference type="NCBI Taxonomy" id="55197"/>
    <lineage>
        <taxon>Bacteria</taxon>
        <taxon>Pseudomonadati</taxon>
        <taxon>Bacteroidota</taxon>
        <taxon>Flavobacteriia</taxon>
        <taxon>Flavobacteriales</taxon>
        <taxon>Flavobacteriaceae</taxon>
        <taxon>Flavobacterium</taxon>
    </lineage>
</organism>
<feature type="domain" description="CUB" evidence="3">
    <location>
        <begin position="301"/>
        <end position="419"/>
    </location>
</feature>
<dbReference type="Pfam" id="PF00041">
    <property type="entry name" value="fn3"/>
    <property type="match status" value="1"/>
</dbReference>
<feature type="domain" description="Ig-like" evidence="4">
    <location>
        <begin position="1312"/>
        <end position="1387"/>
    </location>
</feature>
<dbReference type="PROSITE" id="PS01180">
    <property type="entry name" value="CUB"/>
    <property type="match status" value="2"/>
</dbReference>
<proteinExistence type="predicted"/>
<feature type="chain" id="PRO_5022041991" evidence="2">
    <location>
        <begin position="22"/>
        <end position="1806"/>
    </location>
</feature>
<dbReference type="InterPro" id="IPR000859">
    <property type="entry name" value="CUB_dom"/>
</dbReference>
<dbReference type="SMART" id="SM00060">
    <property type="entry name" value="FN3"/>
    <property type="match status" value="3"/>
</dbReference>
<dbReference type="EMBL" id="VFPJ01000001">
    <property type="protein sequence ID" value="TQM41696.1"/>
    <property type="molecule type" value="Genomic_DNA"/>
</dbReference>
<dbReference type="SMART" id="SM00042">
    <property type="entry name" value="CUB"/>
    <property type="match status" value="2"/>
</dbReference>
<gene>
    <name evidence="6" type="ORF">BC670_2690</name>
</gene>
<evidence type="ECO:0000256" key="1">
    <source>
        <dbReference type="ARBA" id="ARBA00023157"/>
    </source>
</evidence>
<feature type="domain" description="CUB" evidence="3">
    <location>
        <begin position="499"/>
        <end position="641"/>
    </location>
</feature>
<evidence type="ECO:0000259" key="4">
    <source>
        <dbReference type="PROSITE" id="PS50835"/>
    </source>
</evidence>
<evidence type="ECO:0000313" key="6">
    <source>
        <dbReference type="EMBL" id="TQM41696.1"/>
    </source>
</evidence>
<evidence type="ECO:0000256" key="2">
    <source>
        <dbReference type="SAM" id="SignalP"/>
    </source>
</evidence>